<dbReference type="Proteomes" id="UP000305067">
    <property type="component" value="Unassembled WGS sequence"/>
</dbReference>
<dbReference type="PANTHER" id="PTHR38644:SF1">
    <property type="entry name" value="EXPRESSED PROTEIN"/>
    <property type="match status" value="1"/>
</dbReference>
<protein>
    <submittedName>
        <fullName evidence="1">Uncharacterized protein</fullName>
    </submittedName>
</protein>
<sequence length="600" mass="65535">MRSAHRHFRVLCLNPRRHASTSTQTSVLTVLHKASSVLPQVLAPELAKSYEALFDESRAALQKKPNVARVSFHASDEWSKEDVRAIVSALLHEPFASDQQLNERIRSRAEVGTLSSGFSYLDQFPVPLEISEHAEQPTDLPASDISFYLFNPLASSSPVPTVPHGATLLLTAPVLSPALEAHLRSQYEHHAGSVLFLDPQRALRALSYLSPSTALSSSVLQSYQTEFVGSRVASVTSHIQSVLTPPTDKSSIPPQEHLHRRTAITRLKASLQACSDALSTAKAQIDRLLDQVAELRFSVERVRATETGKVLPEGAVTADVDLSKREMQQILNSLTLWRLAGLGRVDEVSEVVGGVVKKGWCRGLEDQLILHSGRMSAVQDTLTTTALSIISGAPPLLQSSVMLNKLQQIQHRTNPASIQPPQPTVAAGSSMLTLPIYNRRSQLITYSIPQLHVAAQRAVLSVYGGITSGALSAGWWTWSSAIPVSATDFTTFSLLSFNHLPPSTLPTSFAIGLVLSLSGFRLGQGIWKRAQRRFWADWQRISEGLERDLRGTLDGVLSKRVGGVAQGACEGLEGLAREREEGVRGLERAVKEVHRELEKC</sequence>
<accession>A0A5C3QQR9</accession>
<organism evidence="1 2">
    <name type="scientific">Pterulicium gracile</name>
    <dbReference type="NCBI Taxonomy" id="1884261"/>
    <lineage>
        <taxon>Eukaryota</taxon>
        <taxon>Fungi</taxon>
        <taxon>Dikarya</taxon>
        <taxon>Basidiomycota</taxon>
        <taxon>Agaricomycotina</taxon>
        <taxon>Agaricomycetes</taxon>
        <taxon>Agaricomycetidae</taxon>
        <taxon>Agaricales</taxon>
        <taxon>Pleurotineae</taxon>
        <taxon>Pterulaceae</taxon>
        <taxon>Pterulicium</taxon>
    </lineage>
</organism>
<evidence type="ECO:0000313" key="2">
    <source>
        <dbReference type="Proteomes" id="UP000305067"/>
    </source>
</evidence>
<reference evidence="1 2" key="1">
    <citation type="journal article" date="2019" name="Nat. Ecol. Evol.">
        <title>Megaphylogeny resolves global patterns of mushroom evolution.</title>
        <authorList>
            <person name="Varga T."/>
            <person name="Krizsan K."/>
            <person name="Foldi C."/>
            <person name="Dima B."/>
            <person name="Sanchez-Garcia M."/>
            <person name="Sanchez-Ramirez S."/>
            <person name="Szollosi G.J."/>
            <person name="Szarkandi J.G."/>
            <person name="Papp V."/>
            <person name="Albert L."/>
            <person name="Andreopoulos W."/>
            <person name="Angelini C."/>
            <person name="Antonin V."/>
            <person name="Barry K.W."/>
            <person name="Bougher N.L."/>
            <person name="Buchanan P."/>
            <person name="Buyck B."/>
            <person name="Bense V."/>
            <person name="Catcheside P."/>
            <person name="Chovatia M."/>
            <person name="Cooper J."/>
            <person name="Damon W."/>
            <person name="Desjardin D."/>
            <person name="Finy P."/>
            <person name="Geml J."/>
            <person name="Haridas S."/>
            <person name="Hughes K."/>
            <person name="Justo A."/>
            <person name="Karasinski D."/>
            <person name="Kautmanova I."/>
            <person name="Kiss B."/>
            <person name="Kocsube S."/>
            <person name="Kotiranta H."/>
            <person name="LaButti K.M."/>
            <person name="Lechner B.E."/>
            <person name="Liimatainen K."/>
            <person name="Lipzen A."/>
            <person name="Lukacs Z."/>
            <person name="Mihaltcheva S."/>
            <person name="Morgado L.N."/>
            <person name="Niskanen T."/>
            <person name="Noordeloos M.E."/>
            <person name="Ohm R.A."/>
            <person name="Ortiz-Santana B."/>
            <person name="Ovrebo C."/>
            <person name="Racz N."/>
            <person name="Riley R."/>
            <person name="Savchenko A."/>
            <person name="Shiryaev A."/>
            <person name="Soop K."/>
            <person name="Spirin V."/>
            <person name="Szebenyi C."/>
            <person name="Tomsovsky M."/>
            <person name="Tulloss R.E."/>
            <person name="Uehling J."/>
            <person name="Grigoriev I.V."/>
            <person name="Vagvolgyi C."/>
            <person name="Papp T."/>
            <person name="Martin F.M."/>
            <person name="Miettinen O."/>
            <person name="Hibbett D.S."/>
            <person name="Nagy L.G."/>
        </authorList>
    </citation>
    <scope>NUCLEOTIDE SEQUENCE [LARGE SCALE GENOMIC DNA]</scope>
    <source>
        <strain evidence="1 2">CBS 309.79</strain>
    </source>
</reference>
<dbReference type="AlphaFoldDB" id="A0A5C3QQR9"/>
<keyword evidence="2" id="KW-1185">Reference proteome</keyword>
<dbReference type="OrthoDB" id="5319015at2759"/>
<evidence type="ECO:0000313" key="1">
    <source>
        <dbReference type="EMBL" id="TFL03160.1"/>
    </source>
</evidence>
<name>A0A5C3QQR9_9AGAR</name>
<dbReference type="PANTHER" id="PTHR38644">
    <property type="entry name" value="EXPRESSED PROTEIN"/>
    <property type="match status" value="1"/>
</dbReference>
<proteinExistence type="predicted"/>
<gene>
    <name evidence="1" type="ORF">BDV98DRAFT_591942</name>
</gene>
<dbReference type="STRING" id="1884261.A0A5C3QQR9"/>
<dbReference type="EMBL" id="ML178821">
    <property type="protein sequence ID" value="TFL03160.1"/>
    <property type="molecule type" value="Genomic_DNA"/>
</dbReference>